<evidence type="ECO:0000313" key="3">
    <source>
        <dbReference type="EMBL" id="RPE96685.1"/>
    </source>
</evidence>
<feature type="chain" id="PRO_5041919767" evidence="1">
    <location>
        <begin position="21"/>
        <end position="195"/>
    </location>
</feature>
<evidence type="ECO:0000313" key="4">
    <source>
        <dbReference type="Proteomes" id="UP000276901"/>
    </source>
</evidence>
<dbReference type="KEGG" id="fcl:A4G17_05440"/>
<name>A0AAE6X6D4_9PAST</name>
<organism evidence="2 5">
    <name type="scientific">Frederiksenia canicola</name>
    <dbReference type="NCBI Taxonomy" id="123824"/>
    <lineage>
        <taxon>Bacteria</taxon>
        <taxon>Pseudomonadati</taxon>
        <taxon>Pseudomonadota</taxon>
        <taxon>Gammaproteobacteria</taxon>
        <taxon>Pasteurellales</taxon>
        <taxon>Pasteurellaceae</taxon>
        <taxon>Frederiksenia</taxon>
    </lineage>
</organism>
<dbReference type="RefSeq" id="WP_123956643.1">
    <property type="nucleotide sequence ID" value="NZ_CP015029.1"/>
</dbReference>
<keyword evidence="1" id="KW-0732">Signal</keyword>
<dbReference type="Proteomes" id="UP000502287">
    <property type="component" value="Chromosome"/>
</dbReference>
<protein>
    <submittedName>
        <fullName evidence="3">Lipoprotein</fullName>
    </submittedName>
</protein>
<dbReference type="InterPro" id="IPR005619">
    <property type="entry name" value="Uncharacterised_YajG"/>
</dbReference>
<dbReference type="Pfam" id="PF03923">
    <property type="entry name" value="Lipoprotein_16"/>
    <property type="match status" value="1"/>
</dbReference>
<dbReference type="Proteomes" id="UP000276901">
    <property type="component" value="Unassembled WGS sequence"/>
</dbReference>
<reference evidence="2 5" key="1">
    <citation type="submission" date="2016-03" db="EMBL/GenBank/DDBJ databases">
        <authorList>
            <person name="Hansen M.J."/>
            <person name="Bojesen A.M."/>
            <person name="Planet P."/>
        </authorList>
    </citation>
    <scope>NUCLEOTIDE SEQUENCE [LARGE SCALE GENOMIC DNA]</scope>
    <source>
        <strain evidence="2 5">HPA 21</strain>
    </source>
</reference>
<evidence type="ECO:0000256" key="1">
    <source>
        <dbReference type="SAM" id="SignalP"/>
    </source>
</evidence>
<sequence>MKLSKKAFIFAAIMSSALLAGCQTQPNTLTFTTPAPTSMFDTNNQSALVNVQTRDLRSSAEIASYTTSGKVHHLTAVPDVAHMFQQAMQQNLNSKGFTVVQGAGNANVVVNVKKFFADVQQGNLRYKISANVNVEVAIQGSRGNFSKNFETARSYEGAFGANNSEIQKVLGEAYTDAIMKIYHDNEIDNAIHQFK</sequence>
<dbReference type="EMBL" id="CP015029">
    <property type="protein sequence ID" value="QIM64912.1"/>
    <property type="molecule type" value="Genomic_DNA"/>
</dbReference>
<dbReference type="PROSITE" id="PS51257">
    <property type="entry name" value="PROKAR_LIPOPROTEIN"/>
    <property type="match status" value="1"/>
</dbReference>
<accession>A0AAE6X6D4</accession>
<keyword evidence="3" id="KW-0449">Lipoprotein</keyword>
<gene>
    <name evidence="2" type="ORF">A4G17_05440</name>
    <name evidence="3" type="ORF">EDC49_1082</name>
</gene>
<feature type="signal peptide" evidence="1">
    <location>
        <begin position="1"/>
        <end position="20"/>
    </location>
</feature>
<keyword evidence="4" id="KW-1185">Reference proteome</keyword>
<proteinExistence type="predicted"/>
<evidence type="ECO:0000313" key="2">
    <source>
        <dbReference type="EMBL" id="QIM64912.1"/>
    </source>
</evidence>
<evidence type="ECO:0000313" key="5">
    <source>
        <dbReference type="Proteomes" id="UP000502287"/>
    </source>
</evidence>
<dbReference type="AlphaFoldDB" id="A0AAE6X6D4"/>
<dbReference type="EMBL" id="RKQT01000001">
    <property type="protein sequence ID" value="RPE96685.1"/>
    <property type="molecule type" value="Genomic_DNA"/>
</dbReference>
<reference evidence="3 4" key="2">
    <citation type="submission" date="2018-11" db="EMBL/GenBank/DDBJ databases">
        <title>Genomic Encyclopedia of Type Strains, Phase IV (KMG-IV): sequencing the most valuable type-strain genomes for metagenomic binning, comparative biology and taxonomic classification.</title>
        <authorList>
            <person name="Goeker M."/>
        </authorList>
    </citation>
    <scope>NUCLEOTIDE SEQUENCE [LARGE SCALE GENOMIC DNA]</scope>
    <source>
        <strain evidence="3 4">DSM 25797</strain>
    </source>
</reference>